<dbReference type="Proteomes" id="UP000183287">
    <property type="component" value="Unassembled WGS sequence"/>
</dbReference>
<keyword evidence="1" id="KW-0680">Restriction system</keyword>
<protein>
    <submittedName>
        <fullName evidence="3">Type I restriction enzyme, S subunit</fullName>
    </submittedName>
</protein>
<evidence type="ECO:0000313" key="3">
    <source>
        <dbReference type="EMBL" id="SFM07537.1"/>
    </source>
</evidence>
<keyword evidence="2" id="KW-0238">DNA-binding</keyword>
<accession>A0A1I4MWR6</accession>
<reference evidence="4" key="1">
    <citation type="submission" date="2016-10" db="EMBL/GenBank/DDBJ databases">
        <authorList>
            <person name="Varghese N."/>
            <person name="Submissions S."/>
        </authorList>
    </citation>
    <scope>NUCLEOTIDE SEQUENCE [LARGE SCALE GENOMIC DNA]</scope>
    <source>
        <strain evidence="4">Nm44</strain>
    </source>
</reference>
<dbReference type="RefSeq" id="WP_074904587.1">
    <property type="nucleotide sequence ID" value="NZ_FOUB01000012.1"/>
</dbReference>
<evidence type="ECO:0000313" key="4">
    <source>
        <dbReference type="Proteomes" id="UP000183287"/>
    </source>
</evidence>
<sequence length="69" mass="8008">MQLGEIISILGDGIHGTPSYDEIGEFFFINGNNLYDGRIEIKENTKRVSTNEYQKYKKELNDRTVLAFY</sequence>
<dbReference type="GO" id="GO:0003677">
    <property type="term" value="F:DNA binding"/>
    <property type="evidence" value="ECO:0007669"/>
    <property type="project" value="UniProtKB-KW"/>
</dbReference>
<dbReference type="GO" id="GO:0009307">
    <property type="term" value="P:DNA restriction-modification system"/>
    <property type="evidence" value="ECO:0007669"/>
    <property type="project" value="UniProtKB-KW"/>
</dbReference>
<keyword evidence="4" id="KW-1185">Reference proteome</keyword>
<dbReference type="AlphaFoldDB" id="A0A1I4MWR6"/>
<dbReference type="Gene3D" id="3.90.220.20">
    <property type="entry name" value="DNA methylase specificity domains"/>
    <property type="match status" value="1"/>
</dbReference>
<evidence type="ECO:0000256" key="2">
    <source>
        <dbReference type="ARBA" id="ARBA00023125"/>
    </source>
</evidence>
<evidence type="ECO:0000256" key="1">
    <source>
        <dbReference type="ARBA" id="ARBA00022747"/>
    </source>
</evidence>
<dbReference type="EMBL" id="FOUB01000012">
    <property type="protein sequence ID" value="SFM07537.1"/>
    <property type="molecule type" value="Genomic_DNA"/>
</dbReference>
<name>A0A1I4MWR6_9PROT</name>
<gene>
    <name evidence="3" type="ORF">SAMN05421863_101221</name>
</gene>
<dbReference type="InterPro" id="IPR044946">
    <property type="entry name" value="Restrct_endonuc_typeI_TRD_sf"/>
</dbReference>
<dbReference type="OrthoDB" id="9798929at2"/>
<organism evidence="3 4">
    <name type="scientific">Nitrosomonas communis</name>
    <dbReference type="NCBI Taxonomy" id="44574"/>
    <lineage>
        <taxon>Bacteria</taxon>
        <taxon>Pseudomonadati</taxon>
        <taxon>Pseudomonadota</taxon>
        <taxon>Betaproteobacteria</taxon>
        <taxon>Nitrosomonadales</taxon>
        <taxon>Nitrosomonadaceae</taxon>
        <taxon>Nitrosomonas</taxon>
    </lineage>
</organism>
<proteinExistence type="predicted"/>